<evidence type="ECO:0000313" key="1">
    <source>
        <dbReference type="EMBL" id="CAL1287385.1"/>
    </source>
</evidence>
<proteinExistence type="predicted"/>
<dbReference type="AlphaFoldDB" id="A0AAV2AVB7"/>
<accession>A0AAV2AVB7</accession>
<organism evidence="1 2">
    <name type="scientific">Larinioides sclopetarius</name>
    <dbReference type="NCBI Taxonomy" id="280406"/>
    <lineage>
        <taxon>Eukaryota</taxon>
        <taxon>Metazoa</taxon>
        <taxon>Ecdysozoa</taxon>
        <taxon>Arthropoda</taxon>
        <taxon>Chelicerata</taxon>
        <taxon>Arachnida</taxon>
        <taxon>Araneae</taxon>
        <taxon>Araneomorphae</taxon>
        <taxon>Entelegynae</taxon>
        <taxon>Araneoidea</taxon>
        <taxon>Araneidae</taxon>
        <taxon>Larinioides</taxon>
    </lineage>
</organism>
<sequence>INFRRGELFVSSLLSCFHQCENYRLFSLEQQGDLLLLSSGVVEDNF</sequence>
<evidence type="ECO:0008006" key="3">
    <source>
        <dbReference type="Google" id="ProtNLM"/>
    </source>
</evidence>
<reference evidence="1 2" key="1">
    <citation type="submission" date="2024-04" db="EMBL/GenBank/DDBJ databases">
        <authorList>
            <person name="Rising A."/>
            <person name="Reimegard J."/>
            <person name="Sonavane S."/>
            <person name="Akerstrom W."/>
            <person name="Nylinder S."/>
            <person name="Hedman E."/>
            <person name="Kallberg Y."/>
        </authorList>
    </citation>
    <scope>NUCLEOTIDE SEQUENCE [LARGE SCALE GENOMIC DNA]</scope>
</reference>
<protein>
    <recommendedName>
        <fullName evidence="3">Ornithine decarboxylase</fullName>
    </recommendedName>
</protein>
<dbReference type="Proteomes" id="UP001497382">
    <property type="component" value="Unassembled WGS sequence"/>
</dbReference>
<name>A0AAV2AVB7_9ARAC</name>
<comment type="caution">
    <text evidence="1">The sequence shown here is derived from an EMBL/GenBank/DDBJ whole genome shotgun (WGS) entry which is preliminary data.</text>
</comment>
<feature type="non-terminal residue" evidence="1">
    <location>
        <position position="1"/>
    </location>
</feature>
<evidence type="ECO:0000313" key="2">
    <source>
        <dbReference type="Proteomes" id="UP001497382"/>
    </source>
</evidence>
<gene>
    <name evidence="1" type="ORF">LARSCL_LOCUS14800</name>
</gene>
<dbReference type="EMBL" id="CAXIEN010000217">
    <property type="protein sequence ID" value="CAL1287385.1"/>
    <property type="molecule type" value="Genomic_DNA"/>
</dbReference>
<keyword evidence="2" id="KW-1185">Reference proteome</keyword>